<keyword evidence="6" id="KW-0411">Iron-sulfur</keyword>
<dbReference type="InterPro" id="IPR051555">
    <property type="entry name" value="FDH_Electron_Transfer_Unit"/>
</dbReference>
<feature type="domain" description="4Fe-4S ferredoxin-type" evidence="8">
    <location>
        <begin position="131"/>
        <end position="160"/>
    </location>
</feature>
<dbReference type="Proteomes" id="UP001594351">
    <property type="component" value="Unassembled WGS sequence"/>
</dbReference>
<dbReference type="Pfam" id="PF13247">
    <property type="entry name" value="Fer4_11"/>
    <property type="match status" value="1"/>
</dbReference>
<dbReference type="PROSITE" id="PS51318">
    <property type="entry name" value="TAT"/>
    <property type="match status" value="1"/>
</dbReference>
<reference evidence="9 10" key="1">
    <citation type="submission" date="2024-09" db="EMBL/GenBank/DDBJ databases">
        <title>Laminarin stimulates single cell rates of sulfate reduction while oxygen inhibits transcriptomic activity in coastal marine sediment.</title>
        <authorList>
            <person name="Lindsay M."/>
            <person name="Orcutt B."/>
            <person name="Emerson D."/>
            <person name="Stepanauskas R."/>
            <person name="D'Angelo T."/>
        </authorList>
    </citation>
    <scope>NUCLEOTIDE SEQUENCE [LARGE SCALE GENOMIC DNA]</scope>
    <source>
        <strain evidence="9">SAG AM-311-K15</strain>
    </source>
</reference>
<dbReference type="InterPro" id="IPR017900">
    <property type="entry name" value="4Fe4S_Fe_S_CS"/>
</dbReference>
<name>A0ABV6Z6K4_UNCC1</name>
<protein>
    <submittedName>
        <fullName evidence="9">4Fe-4S dicluster domain-containing protein</fullName>
    </submittedName>
</protein>
<organism evidence="9 10">
    <name type="scientific">candidate division CSSED10-310 bacterium</name>
    <dbReference type="NCBI Taxonomy" id="2855610"/>
    <lineage>
        <taxon>Bacteria</taxon>
        <taxon>Bacteria division CSSED10-310</taxon>
    </lineage>
</organism>
<dbReference type="PANTHER" id="PTHR43545:SF4">
    <property type="entry name" value="IRON-SULFUR PROTEIN"/>
    <property type="match status" value="1"/>
</dbReference>
<proteinExistence type="predicted"/>
<evidence type="ECO:0000256" key="1">
    <source>
        <dbReference type="ARBA" id="ARBA00004196"/>
    </source>
</evidence>
<evidence type="ECO:0000313" key="9">
    <source>
        <dbReference type="EMBL" id="MFC1854069.1"/>
    </source>
</evidence>
<evidence type="ECO:0000256" key="2">
    <source>
        <dbReference type="ARBA" id="ARBA00022485"/>
    </source>
</evidence>
<keyword evidence="2" id="KW-0004">4Fe-4S</keyword>
<evidence type="ECO:0000256" key="3">
    <source>
        <dbReference type="ARBA" id="ARBA00022723"/>
    </source>
</evidence>
<keyword evidence="7" id="KW-0812">Transmembrane</keyword>
<evidence type="ECO:0000256" key="6">
    <source>
        <dbReference type="ARBA" id="ARBA00023014"/>
    </source>
</evidence>
<keyword evidence="4" id="KW-0677">Repeat</keyword>
<dbReference type="InterPro" id="IPR006311">
    <property type="entry name" value="TAT_signal"/>
</dbReference>
<dbReference type="SUPFAM" id="SSF54862">
    <property type="entry name" value="4Fe-4S ferredoxins"/>
    <property type="match status" value="1"/>
</dbReference>
<comment type="caution">
    <text evidence="9">The sequence shown here is derived from an EMBL/GenBank/DDBJ whole genome shotgun (WGS) entry which is preliminary data.</text>
</comment>
<keyword evidence="3" id="KW-0479">Metal-binding</keyword>
<feature type="non-terminal residue" evidence="9">
    <location>
        <position position="1"/>
    </location>
</feature>
<keyword evidence="7" id="KW-1133">Transmembrane helix</keyword>
<evidence type="ECO:0000256" key="7">
    <source>
        <dbReference type="SAM" id="Phobius"/>
    </source>
</evidence>
<dbReference type="PANTHER" id="PTHR43545">
    <property type="entry name" value="FORMATE DEHYDROGENASE, NITRATE-INDUCIBLE, IRON-SULFUR SUBUNIT"/>
    <property type="match status" value="1"/>
</dbReference>
<feature type="domain" description="4Fe-4S ferredoxin-type" evidence="8">
    <location>
        <begin position="42"/>
        <end position="72"/>
    </location>
</feature>
<dbReference type="PROSITE" id="PS00198">
    <property type="entry name" value="4FE4S_FER_1"/>
    <property type="match status" value="1"/>
</dbReference>
<dbReference type="EMBL" id="JBHPBY010000705">
    <property type="protein sequence ID" value="MFC1854069.1"/>
    <property type="molecule type" value="Genomic_DNA"/>
</dbReference>
<evidence type="ECO:0000256" key="4">
    <source>
        <dbReference type="ARBA" id="ARBA00022737"/>
    </source>
</evidence>
<gene>
    <name evidence="9" type="ORF">ACFL27_28130</name>
</gene>
<evidence type="ECO:0000256" key="5">
    <source>
        <dbReference type="ARBA" id="ARBA00023004"/>
    </source>
</evidence>
<feature type="transmembrane region" description="Helical" evidence="7">
    <location>
        <begin position="259"/>
        <end position="281"/>
    </location>
</feature>
<dbReference type="InterPro" id="IPR017896">
    <property type="entry name" value="4Fe4S_Fe-S-bd"/>
</dbReference>
<dbReference type="Gene3D" id="3.30.70.20">
    <property type="match status" value="2"/>
</dbReference>
<keyword evidence="7" id="KW-0472">Membrane</keyword>
<dbReference type="PROSITE" id="PS51379">
    <property type="entry name" value="4FE4S_FER_2"/>
    <property type="match status" value="2"/>
</dbReference>
<evidence type="ECO:0000259" key="8">
    <source>
        <dbReference type="PROSITE" id="PS51379"/>
    </source>
</evidence>
<comment type="subcellular location">
    <subcellularLocation>
        <location evidence="1">Cell envelope</location>
    </subcellularLocation>
</comment>
<keyword evidence="5" id="KW-0408">Iron</keyword>
<keyword evidence="10" id="KW-1185">Reference proteome</keyword>
<accession>A0ABV6Z6K4</accession>
<sequence length="298" mass="33459">KKGDHLMDRRQFLKMGAAASGLALAPNPLEKVYAAEVEQEFVGVLVDTTRCIGCRRCEQACAKANGLPIPNIKDESVLKTIRTTDTEAWTVVNRYHTGKGLVSVKRQCMHCNQPGCTTACLVNAMLKKKAGPVIWQASKCMGCRYCMVSCPFDVPKFEYHKAIPTIQKCNFCFERQRKGQIPACVEACPVDALMFSSRRNVVENAHSRIAAKPDQYYHHIYGETEVGGTGWLYLANVPFDQIGFKTDLGITPYPEYTKMFMYLDPVVFVLWTSLLMGLHYITRTNKNAADKNSEAKEH</sequence>
<evidence type="ECO:0000313" key="10">
    <source>
        <dbReference type="Proteomes" id="UP001594351"/>
    </source>
</evidence>
<dbReference type="CDD" id="cd10561">
    <property type="entry name" value="HybA_like"/>
    <property type="match status" value="1"/>
</dbReference>